<keyword evidence="1" id="KW-0472">Membrane</keyword>
<dbReference type="Proteomes" id="UP000181997">
    <property type="component" value="Unassembled WGS sequence"/>
</dbReference>
<organism evidence="2 3">
    <name type="scientific">[Bacillus] enclensis</name>
    <dbReference type="NCBI Taxonomy" id="1402860"/>
    <lineage>
        <taxon>Bacteria</taxon>
        <taxon>Bacillati</taxon>
        <taxon>Bacillota</taxon>
        <taxon>Bacilli</taxon>
        <taxon>Bacillales</taxon>
        <taxon>Bacillaceae</taxon>
        <taxon>Rossellomorea</taxon>
    </lineage>
</organism>
<evidence type="ECO:0008006" key="4">
    <source>
        <dbReference type="Google" id="ProtNLM"/>
    </source>
</evidence>
<keyword evidence="1" id="KW-1133">Transmembrane helix</keyword>
<dbReference type="OrthoDB" id="2826890at2"/>
<feature type="transmembrane region" description="Helical" evidence="1">
    <location>
        <begin position="69"/>
        <end position="86"/>
    </location>
</feature>
<proteinExistence type="predicted"/>
<dbReference type="RefSeq" id="WP_058299333.1">
    <property type="nucleotide sequence ID" value="NZ_FMAU01000004.1"/>
</dbReference>
<feature type="transmembrane region" description="Helical" evidence="1">
    <location>
        <begin position="422"/>
        <end position="440"/>
    </location>
</feature>
<reference evidence="3" key="1">
    <citation type="submission" date="2016-08" db="EMBL/GenBank/DDBJ databases">
        <authorList>
            <person name="Varghese N."/>
            <person name="Submissions Spin"/>
        </authorList>
    </citation>
    <scope>NUCLEOTIDE SEQUENCE [LARGE SCALE GENOMIC DNA]</scope>
    <source>
        <strain evidence="3">SGD-1123</strain>
    </source>
</reference>
<evidence type="ECO:0000256" key="1">
    <source>
        <dbReference type="SAM" id="Phobius"/>
    </source>
</evidence>
<dbReference type="EMBL" id="FMAU01000004">
    <property type="protein sequence ID" value="SCC23895.1"/>
    <property type="molecule type" value="Genomic_DNA"/>
</dbReference>
<evidence type="ECO:0000313" key="2">
    <source>
        <dbReference type="EMBL" id="SCC23895.1"/>
    </source>
</evidence>
<feature type="transmembrane region" description="Helical" evidence="1">
    <location>
        <begin position="260"/>
        <end position="278"/>
    </location>
</feature>
<keyword evidence="1" id="KW-0812">Transmembrane</keyword>
<name>A0A0V8HD00_9BACI</name>
<feature type="transmembrane region" description="Helical" evidence="1">
    <location>
        <begin position="6"/>
        <end position="23"/>
    </location>
</feature>
<feature type="transmembrane region" description="Helical" evidence="1">
    <location>
        <begin position="174"/>
        <end position="192"/>
    </location>
</feature>
<feature type="transmembrane region" description="Helical" evidence="1">
    <location>
        <begin position="44"/>
        <end position="63"/>
    </location>
</feature>
<keyword evidence="3" id="KW-1185">Reference proteome</keyword>
<dbReference type="AlphaFoldDB" id="A0A0V8HD00"/>
<evidence type="ECO:0000313" key="3">
    <source>
        <dbReference type="Proteomes" id="UP000181997"/>
    </source>
</evidence>
<gene>
    <name evidence="2" type="ORF">GA0061094_3350</name>
</gene>
<feature type="transmembrane region" description="Helical" evidence="1">
    <location>
        <begin position="348"/>
        <end position="366"/>
    </location>
</feature>
<feature type="transmembrane region" description="Helical" evidence="1">
    <location>
        <begin position="113"/>
        <end position="137"/>
    </location>
</feature>
<feature type="transmembrane region" description="Helical" evidence="1">
    <location>
        <begin position="143"/>
        <end position="162"/>
    </location>
</feature>
<protein>
    <recommendedName>
        <fullName evidence="4">Na+/proline symporter</fullName>
    </recommendedName>
</protein>
<sequence length="444" mass="49903">MIDWYVLLFIAFTLVILLIDKIGRYRSVHEYTNPGKEVGLGGGTYSLVIQYMTGATVLFPFILTVKGGLSSFFIFTVSSLILYLLLRKWIFSEEKMDVILHDQFHSPSKINTAVFLIFGFSSIGSILIQTSLIIILFRDFFHQSSYLAVFLFLIFSYVLFGLGGKMGVTRVGSLILIGVLFTISFTVLTLYLRTGTEAVYQRFMTNFQGIFSGSILENGSYFLTFLFVMAGQTFTSLYFWESVNTIKPNHRLSALRYSSFSWTALLLSYTALTMYLLSQTQTSASKQLLESMIQSNTIIAHIFIYTGISMLAVGTGHSLYSIVSLFLNILPARHTEESSSYHNLKTGYFYGMFMIVLHGLSGVLLAGSLETWLPYFMAFFASASIPFFYIFLKGQFSLKHFSLTVGLMSIAGIVINLTVTDLYMVVPVTVALTFVLHTLVTKFI</sequence>
<feature type="transmembrane region" description="Helical" evidence="1">
    <location>
        <begin position="298"/>
        <end position="327"/>
    </location>
</feature>
<accession>A0A0V8HD00</accession>
<feature type="transmembrane region" description="Helical" evidence="1">
    <location>
        <begin position="372"/>
        <end position="391"/>
    </location>
</feature>
<feature type="transmembrane region" description="Helical" evidence="1">
    <location>
        <begin position="221"/>
        <end position="240"/>
    </location>
</feature>